<evidence type="ECO:0000313" key="5">
    <source>
        <dbReference type="Proteomes" id="UP000006695"/>
    </source>
</evidence>
<dbReference type="STRING" id="351605.Gura_2394"/>
<dbReference type="InterPro" id="IPR007069">
    <property type="entry name" value="Transposase_32"/>
</dbReference>
<organism evidence="3 5">
    <name type="scientific">Geotalea uraniireducens (strain Rf4)</name>
    <name type="common">Geobacter uraniireducens</name>
    <dbReference type="NCBI Taxonomy" id="351605"/>
    <lineage>
        <taxon>Bacteria</taxon>
        <taxon>Pseudomonadati</taxon>
        <taxon>Thermodesulfobacteriota</taxon>
        <taxon>Desulfuromonadia</taxon>
        <taxon>Geobacterales</taxon>
        <taxon>Geobacteraceae</taxon>
        <taxon>Geotalea</taxon>
    </lineage>
</organism>
<dbReference type="KEGG" id="gur:Gura_2871"/>
<dbReference type="EMBL" id="CP000698">
    <property type="protein sequence ID" value="ABQ27044.1"/>
    <property type="molecule type" value="Genomic_DNA"/>
</dbReference>
<dbReference type="InterPro" id="IPR054832">
    <property type="entry name" value="transpos_IS91"/>
</dbReference>
<dbReference type="HOGENOM" id="CLU_038153_1_0_7"/>
<accession>A5G455</accession>
<dbReference type="NCBIfam" id="NF033538">
    <property type="entry name" value="transpos_IS91"/>
    <property type="match status" value="1"/>
</dbReference>
<feature type="domain" description="Transposase IS801/IS1294" evidence="1">
    <location>
        <begin position="137"/>
        <end position="324"/>
    </location>
</feature>
<dbReference type="GO" id="GO:0006313">
    <property type="term" value="P:DNA transposition"/>
    <property type="evidence" value="ECO:0007669"/>
    <property type="project" value="InterPro"/>
</dbReference>
<dbReference type="RefSeq" id="WP_011939265.1">
    <property type="nucleotide sequence ID" value="NC_009483.1"/>
</dbReference>
<dbReference type="Proteomes" id="UP000006695">
    <property type="component" value="Chromosome"/>
</dbReference>
<sequence length="391" mass="44644">MTLQQIIARGYEQRTANKPLPPYMWKAAGRISVCRTSTLGGHVQACPEGHVERHWYNSCRHRACPVCNYTATERWLDSQKERILNCEHFHVVFTLDSALDRLWLVNVRAMTNILFQSARDTLFELLGDDKYLGAEPGVIMARHTWGQMLGLHPHVHCLVSGGGLTQSGEWRSVANGYLLPVRVVRSLFCGKFLDAIRRGVERAELTVPDGERPQQVLNLLNKLGRKKWNVCIRERYAHGNGVLTYLGRYLRGGAISNRRIISSDEEQVRFRYKDYREESESGGKKCKTMELSVNDFVRRVLLHVPEPGHKVVRSYGLYAGSRRQALDRCRELLGQEPVQEPKARTWQECVAGLGETNPGQCPVCGSRLVQREVFRPEFRGETRKFPMKEAA</sequence>
<evidence type="ECO:0000313" key="4">
    <source>
        <dbReference type="EMBL" id="ABQ27044.1"/>
    </source>
</evidence>
<gene>
    <name evidence="3" type="ordered locus">Gura_2394</name>
    <name evidence="4" type="ordered locus">Gura_2871</name>
</gene>
<feature type="domain" description="Transposase zinc-binding" evidence="2">
    <location>
        <begin position="8"/>
        <end position="95"/>
    </location>
</feature>
<dbReference type="Pfam" id="PF14319">
    <property type="entry name" value="Zn_Tnp_IS91"/>
    <property type="match status" value="1"/>
</dbReference>
<evidence type="ECO:0000259" key="1">
    <source>
        <dbReference type="Pfam" id="PF04986"/>
    </source>
</evidence>
<dbReference type="PANTHER" id="PTHR37023">
    <property type="entry name" value="TRANSPOSASE"/>
    <property type="match status" value="1"/>
</dbReference>
<evidence type="ECO:0000259" key="2">
    <source>
        <dbReference type="Pfam" id="PF14319"/>
    </source>
</evidence>
<keyword evidence="5" id="KW-1185">Reference proteome</keyword>
<dbReference type="GO" id="GO:0004803">
    <property type="term" value="F:transposase activity"/>
    <property type="evidence" value="ECO:0007669"/>
    <property type="project" value="InterPro"/>
</dbReference>
<dbReference type="KEGG" id="gur:Gura_2394"/>
<dbReference type="OrthoDB" id="9793553at2"/>
<reference evidence="3 5" key="1">
    <citation type="submission" date="2007-05" db="EMBL/GenBank/DDBJ databases">
        <title>Complete sequence of Geobacter uraniireducens Rf4.</title>
        <authorList>
            <consortium name="US DOE Joint Genome Institute"/>
            <person name="Copeland A."/>
            <person name="Lucas S."/>
            <person name="Lapidus A."/>
            <person name="Barry K."/>
            <person name="Detter J.C."/>
            <person name="Glavina del Rio T."/>
            <person name="Hammon N."/>
            <person name="Israni S."/>
            <person name="Dalin E."/>
            <person name="Tice H."/>
            <person name="Pitluck S."/>
            <person name="Chertkov O."/>
            <person name="Brettin T."/>
            <person name="Bruce D."/>
            <person name="Han C."/>
            <person name="Schmutz J."/>
            <person name="Larimer F."/>
            <person name="Land M."/>
            <person name="Hauser L."/>
            <person name="Kyrpides N."/>
            <person name="Mikhailova N."/>
            <person name="Shelobolina E."/>
            <person name="Aklujkar M."/>
            <person name="Lovley D."/>
            <person name="Richardson P."/>
        </authorList>
    </citation>
    <scope>NUCLEOTIDE SEQUENCE [LARGE SCALE GENOMIC DNA]</scope>
    <source>
        <strain evidence="5">ATCC BAA-1134 / JCM 13001 / Rf4</strain>
        <strain evidence="3 5">Rf4</strain>
    </source>
</reference>
<proteinExistence type="predicted"/>
<dbReference type="EMBL" id="CP000698">
    <property type="protein sequence ID" value="ABQ26573.1"/>
    <property type="molecule type" value="Genomic_DNA"/>
</dbReference>
<name>A5G455_GEOUR</name>
<dbReference type="Pfam" id="PF04986">
    <property type="entry name" value="Y2_Tnp"/>
    <property type="match status" value="1"/>
</dbReference>
<dbReference type="InterPro" id="IPR026889">
    <property type="entry name" value="Zn_Tnp"/>
</dbReference>
<dbReference type="AlphaFoldDB" id="A5G455"/>
<dbReference type="GO" id="GO:0003677">
    <property type="term" value="F:DNA binding"/>
    <property type="evidence" value="ECO:0007669"/>
    <property type="project" value="InterPro"/>
</dbReference>
<evidence type="ECO:0000313" key="3">
    <source>
        <dbReference type="EMBL" id="ABQ26573.1"/>
    </source>
</evidence>
<dbReference type="PANTHER" id="PTHR37023:SF1">
    <property type="entry name" value="ISSOD25 TRANSPOSASE TNPA_ISSOD25"/>
    <property type="match status" value="1"/>
</dbReference>
<protein>
    <submittedName>
        <fullName evidence="3">Putative transposase</fullName>
    </submittedName>
</protein>